<name>A0A248UP63_9HYPH</name>
<proteinExistence type="predicted"/>
<dbReference type="EMBL" id="CP022605">
    <property type="protein sequence ID" value="ASV88643.1"/>
    <property type="molecule type" value="Genomic_DNA"/>
</dbReference>
<gene>
    <name evidence="2" type="ORF">CES85_3378</name>
</gene>
<keyword evidence="2" id="KW-0614">Plasmid</keyword>
<organism evidence="2 3">
    <name type="scientific">Ochrobactrum quorumnocens</name>
    <dbReference type="NCBI Taxonomy" id="271865"/>
    <lineage>
        <taxon>Bacteria</taxon>
        <taxon>Pseudomonadati</taxon>
        <taxon>Pseudomonadota</taxon>
        <taxon>Alphaproteobacteria</taxon>
        <taxon>Hyphomicrobiales</taxon>
        <taxon>Brucellaceae</taxon>
        <taxon>Brucella/Ochrobactrum group</taxon>
        <taxon>Ochrobactrum</taxon>
    </lineage>
</organism>
<sequence>MPIEIPIRATERLCQTRTELRSQMGSESHAGLSNGTPEE</sequence>
<dbReference type="KEGG" id="och:CES85_3378"/>
<evidence type="ECO:0000313" key="2">
    <source>
        <dbReference type="EMBL" id="ASV88643.1"/>
    </source>
</evidence>
<dbReference type="Proteomes" id="UP000215256">
    <property type="component" value="Plasmid unnamed1"/>
</dbReference>
<dbReference type="AlphaFoldDB" id="A0A248UP63"/>
<feature type="region of interest" description="Disordered" evidence="1">
    <location>
        <begin position="19"/>
        <end position="39"/>
    </location>
</feature>
<protein>
    <submittedName>
        <fullName evidence="2">Uncharacterized protein</fullName>
    </submittedName>
</protein>
<reference evidence="2 3" key="1">
    <citation type="submission" date="2017-07" db="EMBL/GenBank/DDBJ databases">
        <title>Phylogenetic study on the rhizospheric bacterium Ochrobactrum sp. A44.</title>
        <authorList>
            <person name="Krzyzanowska D.M."/>
            <person name="Ossowicki A."/>
            <person name="Rajewska M."/>
            <person name="Maciag T."/>
            <person name="Kaczynski Z."/>
            <person name="Czerwicka M."/>
            <person name="Jafra S."/>
        </authorList>
    </citation>
    <scope>NUCLEOTIDE SEQUENCE [LARGE SCALE GENOMIC DNA]</scope>
    <source>
        <strain evidence="2 3">A44</strain>
        <plasmid evidence="2 3">unnamed1</plasmid>
    </source>
</reference>
<evidence type="ECO:0000313" key="3">
    <source>
        <dbReference type="Proteomes" id="UP000215256"/>
    </source>
</evidence>
<accession>A0A248UP63</accession>
<geneLocation type="plasmid" evidence="2 3">
    <name>unnamed1</name>
</geneLocation>
<evidence type="ECO:0000256" key="1">
    <source>
        <dbReference type="SAM" id="MobiDB-lite"/>
    </source>
</evidence>